<keyword evidence="2" id="KW-0812">Transmembrane</keyword>
<evidence type="ECO:0000256" key="1">
    <source>
        <dbReference type="SAM" id="MobiDB-lite"/>
    </source>
</evidence>
<evidence type="ECO:0000313" key="5">
    <source>
        <dbReference type="Proteomes" id="UP000736335"/>
    </source>
</evidence>
<feature type="chain" id="PRO_5040517221" evidence="3">
    <location>
        <begin position="20"/>
        <end position="203"/>
    </location>
</feature>
<sequence length="203" mass="20042">MKLLSVVALLSAVGSSVNAIMVNTPASAVECQPLLVTWDPQGSAGPFFLSVVPGTSPSSPALFSWSNLTGTSFTWVVAEPSGTSLGLLLRDQTGNTSQSAPFTVQAGSATCLNSTSSVSQPPASSLSSLPSSSSSTTTTSTSTTKPATPTTTPVRPSSSSSSGSSSPSSTPSTSGNTSGGVLSNVVNFGSVGLFAVFVGVILA</sequence>
<keyword evidence="2" id="KW-1133">Transmembrane helix</keyword>
<keyword evidence="5" id="KW-1185">Reference proteome</keyword>
<feature type="compositionally biased region" description="Low complexity" evidence="1">
    <location>
        <begin position="121"/>
        <end position="176"/>
    </location>
</feature>
<keyword evidence="2" id="KW-0472">Membrane</keyword>
<dbReference type="PANTHER" id="PTHR37487">
    <property type="entry name" value="CHROMOSOME 1, WHOLE GENOME SHOTGUN SEQUENCE"/>
    <property type="match status" value="1"/>
</dbReference>
<name>A0A9P6LBH1_9AGAM</name>
<feature type="region of interest" description="Disordered" evidence="1">
    <location>
        <begin position="121"/>
        <end position="177"/>
    </location>
</feature>
<evidence type="ECO:0000256" key="2">
    <source>
        <dbReference type="SAM" id="Phobius"/>
    </source>
</evidence>
<comment type="caution">
    <text evidence="4">The sequence shown here is derived from an EMBL/GenBank/DDBJ whole genome shotgun (WGS) entry which is preliminary data.</text>
</comment>
<keyword evidence="3" id="KW-0732">Signal</keyword>
<organism evidence="4 5">
    <name type="scientific">Thelephora terrestris</name>
    <dbReference type="NCBI Taxonomy" id="56493"/>
    <lineage>
        <taxon>Eukaryota</taxon>
        <taxon>Fungi</taxon>
        <taxon>Dikarya</taxon>
        <taxon>Basidiomycota</taxon>
        <taxon>Agaricomycotina</taxon>
        <taxon>Agaricomycetes</taxon>
        <taxon>Thelephorales</taxon>
        <taxon>Thelephoraceae</taxon>
        <taxon>Thelephora</taxon>
    </lineage>
</organism>
<evidence type="ECO:0000313" key="4">
    <source>
        <dbReference type="EMBL" id="KAF9790865.1"/>
    </source>
</evidence>
<reference evidence="4" key="2">
    <citation type="submission" date="2020-11" db="EMBL/GenBank/DDBJ databases">
        <authorList>
            <consortium name="DOE Joint Genome Institute"/>
            <person name="Kuo A."/>
            <person name="Miyauchi S."/>
            <person name="Kiss E."/>
            <person name="Drula E."/>
            <person name="Kohler A."/>
            <person name="Sanchez-Garcia M."/>
            <person name="Andreopoulos B."/>
            <person name="Barry K.W."/>
            <person name="Bonito G."/>
            <person name="Buee M."/>
            <person name="Carver A."/>
            <person name="Chen C."/>
            <person name="Cichocki N."/>
            <person name="Clum A."/>
            <person name="Culley D."/>
            <person name="Crous P.W."/>
            <person name="Fauchery L."/>
            <person name="Girlanda M."/>
            <person name="Hayes R."/>
            <person name="Keri Z."/>
            <person name="Labutti K."/>
            <person name="Lipzen A."/>
            <person name="Lombard V."/>
            <person name="Magnuson J."/>
            <person name="Maillard F."/>
            <person name="Morin E."/>
            <person name="Murat C."/>
            <person name="Nolan M."/>
            <person name="Ohm R."/>
            <person name="Pangilinan J."/>
            <person name="Pereira M."/>
            <person name="Perotto S."/>
            <person name="Peter M."/>
            <person name="Riley R."/>
            <person name="Sitrit Y."/>
            <person name="Stielow B."/>
            <person name="Szollosi G."/>
            <person name="Zifcakova L."/>
            <person name="Stursova M."/>
            <person name="Spatafora J.W."/>
            <person name="Tedersoo L."/>
            <person name="Vaario L.-M."/>
            <person name="Yamada A."/>
            <person name="Yan M."/>
            <person name="Wang P."/>
            <person name="Xu J."/>
            <person name="Bruns T."/>
            <person name="Baldrian P."/>
            <person name="Vilgalys R."/>
            <person name="Henrissat B."/>
            <person name="Grigoriev I.V."/>
            <person name="Hibbett D."/>
            <person name="Nagy L.G."/>
            <person name="Martin F.M."/>
        </authorList>
    </citation>
    <scope>NUCLEOTIDE SEQUENCE</scope>
    <source>
        <strain evidence="4">UH-Tt-Lm1</strain>
    </source>
</reference>
<protein>
    <submittedName>
        <fullName evidence="4">Uncharacterized protein</fullName>
    </submittedName>
</protein>
<accession>A0A9P6LBH1</accession>
<feature type="transmembrane region" description="Helical" evidence="2">
    <location>
        <begin position="181"/>
        <end position="202"/>
    </location>
</feature>
<feature type="signal peptide" evidence="3">
    <location>
        <begin position="1"/>
        <end position="19"/>
    </location>
</feature>
<dbReference type="Proteomes" id="UP000736335">
    <property type="component" value="Unassembled WGS sequence"/>
</dbReference>
<gene>
    <name evidence="4" type="ORF">BJ322DRAFT_414347</name>
</gene>
<evidence type="ECO:0000256" key="3">
    <source>
        <dbReference type="SAM" id="SignalP"/>
    </source>
</evidence>
<reference evidence="4" key="1">
    <citation type="journal article" date="2020" name="Nat. Commun.">
        <title>Large-scale genome sequencing of mycorrhizal fungi provides insights into the early evolution of symbiotic traits.</title>
        <authorList>
            <person name="Miyauchi S."/>
            <person name="Kiss E."/>
            <person name="Kuo A."/>
            <person name="Drula E."/>
            <person name="Kohler A."/>
            <person name="Sanchez-Garcia M."/>
            <person name="Morin E."/>
            <person name="Andreopoulos B."/>
            <person name="Barry K.W."/>
            <person name="Bonito G."/>
            <person name="Buee M."/>
            <person name="Carver A."/>
            <person name="Chen C."/>
            <person name="Cichocki N."/>
            <person name="Clum A."/>
            <person name="Culley D."/>
            <person name="Crous P.W."/>
            <person name="Fauchery L."/>
            <person name="Girlanda M."/>
            <person name="Hayes R.D."/>
            <person name="Keri Z."/>
            <person name="LaButti K."/>
            <person name="Lipzen A."/>
            <person name="Lombard V."/>
            <person name="Magnuson J."/>
            <person name="Maillard F."/>
            <person name="Murat C."/>
            <person name="Nolan M."/>
            <person name="Ohm R.A."/>
            <person name="Pangilinan J."/>
            <person name="Pereira M.F."/>
            <person name="Perotto S."/>
            <person name="Peter M."/>
            <person name="Pfister S."/>
            <person name="Riley R."/>
            <person name="Sitrit Y."/>
            <person name="Stielow J.B."/>
            <person name="Szollosi G."/>
            <person name="Zifcakova L."/>
            <person name="Stursova M."/>
            <person name="Spatafora J.W."/>
            <person name="Tedersoo L."/>
            <person name="Vaario L.M."/>
            <person name="Yamada A."/>
            <person name="Yan M."/>
            <person name="Wang P."/>
            <person name="Xu J."/>
            <person name="Bruns T."/>
            <person name="Baldrian P."/>
            <person name="Vilgalys R."/>
            <person name="Dunand C."/>
            <person name="Henrissat B."/>
            <person name="Grigoriev I.V."/>
            <person name="Hibbett D."/>
            <person name="Nagy L.G."/>
            <person name="Martin F.M."/>
        </authorList>
    </citation>
    <scope>NUCLEOTIDE SEQUENCE</scope>
    <source>
        <strain evidence="4">UH-Tt-Lm1</strain>
    </source>
</reference>
<proteinExistence type="predicted"/>
<dbReference type="EMBL" id="WIUZ02000002">
    <property type="protein sequence ID" value="KAF9790865.1"/>
    <property type="molecule type" value="Genomic_DNA"/>
</dbReference>
<dbReference type="AlphaFoldDB" id="A0A9P6LBH1"/>
<dbReference type="OrthoDB" id="3362246at2759"/>
<dbReference type="PANTHER" id="PTHR37487:SF2">
    <property type="entry name" value="EXPRESSED PROTEIN"/>
    <property type="match status" value="1"/>
</dbReference>